<evidence type="ECO:0000313" key="4">
    <source>
        <dbReference type="Proteomes" id="UP000241167"/>
    </source>
</evidence>
<feature type="domain" description="Saccharopine dehydrogenase NADP binding" evidence="1">
    <location>
        <begin position="2"/>
        <end position="96"/>
    </location>
</feature>
<dbReference type="OrthoDB" id="528778at2"/>
<feature type="domain" description="DUF4166" evidence="2">
    <location>
        <begin position="378"/>
        <end position="533"/>
    </location>
</feature>
<dbReference type="InterPro" id="IPR036291">
    <property type="entry name" value="NAD(P)-bd_dom_sf"/>
</dbReference>
<keyword evidence="4" id="KW-1185">Reference proteome</keyword>
<dbReference type="EMBL" id="PXYI01000001">
    <property type="protein sequence ID" value="PSJ43665.1"/>
    <property type="molecule type" value="Genomic_DNA"/>
</dbReference>
<dbReference type="PANTHER" id="PTHR43796:SF2">
    <property type="entry name" value="CARBOXYNORSPERMIDINE SYNTHASE"/>
    <property type="match status" value="1"/>
</dbReference>
<organism evidence="3 4">
    <name type="scientific">Allosphingosinicella deserti</name>
    <dbReference type="NCBI Taxonomy" id="2116704"/>
    <lineage>
        <taxon>Bacteria</taxon>
        <taxon>Pseudomonadati</taxon>
        <taxon>Pseudomonadota</taxon>
        <taxon>Alphaproteobacteria</taxon>
        <taxon>Sphingomonadales</taxon>
        <taxon>Sphingomonadaceae</taxon>
        <taxon>Allosphingosinicella</taxon>
    </lineage>
</organism>
<evidence type="ECO:0000259" key="2">
    <source>
        <dbReference type="Pfam" id="PF13761"/>
    </source>
</evidence>
<protein>
    <submittedName>
        <fullName evidence="3">Saccharopine dehydrogenase</fullName>
    </submittedName>
</protein>
<reference evidence="3 4" key="1">
    <citation type="submission" date="2018-03" db="EMBL/GenBank/DDBJ databases">
        <title>The draft genome of Sphingosinicella sp. GL-C-18.</title>
        <authorList>
            <person name="Liu L."/>
            <person name="Li L."/>
            <person name="Liang L."/>
            <person name="Zhang X."/>
            <person name="Wang T."/>
        </authorList>
    </citation>
    <scope>NUCLEOTIDE SEQUENCE [LARGE SCALE GENOMIC DNA]</scope>
    <source>
        <strain evidence="3 4">GL-C-18</strain>
    </source>
</reference>
<name>A0A2P7R0D2_9SPHN</name>
<comment type="caution">
    <text evidence="3">The sequence shown here is derived from an EMBL/GenBank/DDBJ whole genome shotgun (WGS) entry which is preliminary data.</text>
</comment>
<sequence>MLGGYGTFGGRIARRAAAAGFEVLVAGRNAAKAHAFCAGEDRLIPFVVDRDAGLVEALRTQRPFALIDAAGPFQGADHAVAEAAIAAGAHYVDIADGRDFVCSIGRLDAAARKAGVAVISGASSLPALSGAVTSRLAAGLDTVGAVEIVLSASSRGTAGASVAAAVLSYLGKPIRLWRGRRPATGWGWQDLQRRDFTVEGVKPLRRRLVGLADVPDLDLLPARLPGRPAVSFLAGTDVRLHNIGLWLLSWPVRWHWLESASGLTNLLVRLHGWSRWTSSLRSAFSVRLVGKAGSRRIERIWTLIAEEGQGPEIPSLAASILLERLDTLVPGARDAGTALTIEDFEAVLSRMPASWEVRERALPAPAYARVMGTDFDALAPPVRAFHAVLGDTGAAGRAIVRRGRNPVARLIAALFRFPPAGEHALHVTVRERNGEEIWTRDFGGRRFESMLKERGGLLVEHFGLLRFGFDLPLGDDGGLKMVMRRWWLGPMRLPLAIAPKAPAREWAEDGRFCFDVAIALPLVGLVVAYEGWLEVSPVARETAVP</sequence>
<accession>A0A2P7R0D2</accession>
<proteinExistence type="predicted"/>
<dbReference type="Gene3D" id="3.40.50.720">
    <property type="entry name" value="NAD(P)-binding Rossmann-like Domain"/>
    <property type="match status" value="1"/>
</dbReference>
<gene>
    <name evidence="3" type="ORF">C7I55_04030</name>
</gene>
<dbReference type="Pfam" id="PF13761">
    <property type="entry name" value="DUF4166"/>
    <property type="match status" value="1"/>
</dbReference>
<dbReference type="AlphaFoldDB" id="A0A2P7R0D2"/>
<evidence type="ECO:0000259" key="1">
    <source>
        <dbReference type="Pfam" id="PF03435"/>
    </source>
</evidence>
<dbReference type="InterPro" id="IPR005097">
    <property type="entry name" value="Sacchrp_dh_NADP-bd"/>
</dbReference>
<dbReference type="Pfam" id="PF03435">
    <property type="entry name" value="Sacchrp_dh_NADP"/>
    <property type="match status" value="1"/>
</dbReference>
<dbReference type="InterPro" id="IPR025311">
    <property type="entry name" value="DUF4166"/>
</dbReference>
<dbReference type="SUPFAM" id="SSF51735">
    <property type="entry name" value="NAD(P)-binding Rossmann-fold domains"/>
    <property type="match status" value="1"/>
</dbReference>
<dbReference type="PANTHER" id="PTHR43796">
    <property type="entry name" value="CARBOXYNORSPERMIDINE SYNTHASE"/>
    <property type="match status" value="1"/>
</dbReference>
<dbReference type="Proteomes" id="UP000241167">
    <property type="component" value="Unassembled WGS sequence"/>
</dbReference>
<evidence type="ECO:0000313" key="3">
    <source>
        <dbReference type="EMBL" id="PSJ43665.1"/>
    </source>
</evidence>